<dbReference type="GO" id="GO:0050660">
    <property type="term" value="F:flavin adenine dinucleotide binding"/>
    <property type="evidence" value="ECO:0007669"/>
    <property type="project" value="UniProtKB-UniRule"/>
</dbReference>
<dbReference type="FunFam" id="3.50.50.60:FF:000002">
    <property type="entry name" value="tRNA uridine 5-carboxymethylaminomethyl modification enzyme MnmG"/>
    <property type="match status" value="1"/>
</dbReference>
<evidence type="ECO:0000313" key="14">
    <source>
        <dbReference type="EMBL" id="CYX39951.1"/>
    </source>
</evidence>
<protein>
    <recommendedName>
        <fullName evidence="4 12">tRNA uridine 5-carboxymethylaminomethyl modification enzyme MnmG</fullName>
    </recommendedName>
    <alternativeName>
        <fullName evidence="11 12">Glucose-inhibited division protein A</fullName>
    </alternativeName>
</protein>
<keyword evidence="9 12" id="KW-0520">NAD</keyword>
<dbReference type="FunFam" id="1.10.150.570:FF:000001">
    <property type="entry name" value="tRNA uridine 5-carboxymethylaminomethyl modification enzyme MnmG"/>
    <property type="match status" value="1"/>
</dbReference>
<dbReference type="InterPro" id="IPR004416">
    <property type="entry name" value="MnmG"/>
</dbReference>
<dbReference type="PANTHER" id="PTHR11806:SF0">
    <property type="entry name" value="PROTEIN MTO1 HOMOLOG, MITOCHONDRIAL"/>
    <property type="match status" value="1"/>
</dbReference>
<dbReference type="Pfam" id="PF21680">
    <property type="entry name" value="GIDA_C_1st"/>
    <property type="match status" value="1"/>
</dbReference>
<comment type="similarity">
    <text evidence="3 12">Belongs to the MnmG family.</text>
</comment>
<feature type="binding site" evidence="12">
    <location>
        <begin position="15"/>
        <end position="20"/>
    </location>
    <ligand>
        <name>FAD</name>
        <dbReference type="ChEBI" id="CHEBI:57692"/>
    </ligand>
</feature>
<comment type="cofactor">
    <cofactor evidence="1 12">
        <name>FAD</name>
        <dbReference type="ChEBI" id="CHEBI:57692"/>
    </cofactor>
</comment>
<dbReference type="FunFam" id="3.50.50.60:FF:000063">
    <property type="entry name" value="tRNA uridine 5-carboxymethylaminomethyl modification enzyme MnmG"/>
    <property type="match status" value="1"/>
</dbReference>
<name>A0AB33UBP3_STRSU</name>
<dbReference type="Pfam" id="PF01134">
    <property type="entry name" value="GIDA"/>
    <property type="match status" value="1"/>
</dbReference>
<feature type="binding site" evidence="12">
    <location>
        <begin position="276"/>
        <end position="290"/>
    </location>
    <ligand>
        <name>NAD(+)</name>
        <dbReference type="ChEBI" id="CHEBI:57540"/>
    </ligand>
</feature>
<dbReference type="GO" id="GO:0030488">
    <property type="term" value="P:tRNA methylation"/>
    <property type="evidence" value="ECO:0007669"/>
    <property type="project" value="TreeGrafter"/>
</dbReference>
<evidence type="ECO:0000256" key="12">
    <source>
        <dbReference type="HAMAP-Rule" id="MF_00129"/>
    </source>
</evidence>
<evidence type="ECO:0000256" key="1">
    <source>
        <dbReference type="ARBA" id="ARBA00001974"/>
    </source>
</evidence>
<dbReference type="InterPro" id="IPR002218">
    <property type="entry name" value="MnmG-rel"/>
</dbReference>
<evidence type="ECO:0000256" key="11">
    <source>
        <dbReference type="ARBA" id="ARBA00031800"/>
    </source>
</evidence>
<dbReference type="SMART" id="SM01228">
    <property type="entry name" value="GIDA_assoc_3"/>
    <property type="match status" value="1"/>
</dbReference>
<dbReference type="Pfam" id="PF13932">
    <property type="entry name" value="SAM_GIDA_C"/>
    <property type="match status" value="1"/>
</dbReference>
<evidence type="ECO:0000256" key="2">
    <source>
        <dbReference type="ARBA" id="ARBA00003717"/>
    </source>
</evidence>
<dbReference type="InterPro" id="IPR026904">
    <property type="entry name" value="MnmG_C"/>
</dbReference>
<dbReference type="PRINTS" id="PR00411">
    <property type="entry name" value="PNDRDTASEI"/>
</dbReference>
<evidence type="ECO:0000313" key="15">
    <source>
        <dbReference type="Proteomes" id="UP000071601"/>
    </source>
</evidence>
<dbReference type="AlphaFoldDB" id="A0AB33UBP3"/>
<evidence type="ECO:0000259" key="13">
    <source>
        <dbReference type="SMART" id="SM01228"/>
    </source>
</evidence>
<evidence type="ECO:0000256" key="7">
    <source>
        <dbReference type="ARBA" id="ARBA00022694"/>
    </source>
</evidence>
<proteinExistence type="inferred from homology"/>
<comment type="subcellular location">
    <subcellularLocation>
        <location evidence="12">Cytoplasm</location>
    </subcellularLocation>
</comment>
<dbReference type="Proteomes" id="UP000071601">
    <property type="component" value="Unassembled WGS sequence"/>
</dbReference>
<evidence type="ECO:0000256" key="6">
    <source>
        <dbReference type="ARBA" id="ARBA00022630"/>
    </source>
</evidence>
<accession>A0AB33UBP3</accession>
<comment type="caution">
    <text evidence="14">The sequence shown here is derived from an EMBL/GenBank/DDBJ whole genome shotgun (WGS) entry which is preliminary data.</text>
</comment>
<dbReference type="InterPro" id="IPR036188">
    <property type="entry name" value="FAD/NAD-bd_sf"/>
</dbReference>
<feature type="domain" description="tRNA uridine 5-carboxymethylaminomethyl modification enzyme C-terminal subdomain" evidence="13">
    <location>
        <begin position="549"/>
        <end position="620"/>
    </location>
</feature>
<dbReference type="FunFam" id="1.10.10.1800:FF:000001">
    <property type="entry name" value="tRNA uridine 5-carboxymethylaminomethyl modification enzyme MnmG"/>
    <property type="match status" value="1"/>
</dbReference>
<dbReference type="RefSeq" id="WP_044684762.1">
    <property type="nucleotide sequence ID" value="NZ_CECY01000001.1"/>
</dbReference>
<comment type="subunit">
    <text evidence="10 12">Homodimer. Heterotetramer of two MnmE and two MnmG subunits.</text>
</comment>
<feature type="binding site" evidence="12">
    <location>
        <position position="127"/>
    </location>
    <ligand>
        <name>FAD</name>
        <dbReference type="ChEBI" id="CHEBI:57692"/>
    </ligand>
</feature>
<keyword evidence="5 12" id="KW-0963">Cytoplasm</keyword>
<sequence>MTHTFAENYDVIVIGAGHAGVEAGLAASRMGCKTLLATINLDMVAFMPCNPSIGGSAKGIVVREIDALGGEMGRNIDKTYIQMKMLNMGKGPAVRALRAQADKAEYAAEMKRTVERQENLTLRQTMIDEILVEDGKVIGVRTATNQKFSAKAVVVTTGTALRGEIIIGDLKYSSGPNNSLASITLADNLKELGLEIGRFKTGTPPRVNARTINYEETEIQPGDEKPNHFSFLSKDEDYLQDQIPCWLTYTNVTSHEIINSNLHRAPMFSGIVKGIGPRYCPSIEDKIVRFADKERHQLFLEPEGRNTDEIYVQGLSTSLPEDVQQDLIHSIKGLENAQMMRTGYAIEYDMVMPHQLRATLETKKISGLFTAGQTNGTSGYEEAAGQGIIAGINAALKVQGKPELILKRSDGYIGVMIDDLVTKGTVEPYRLLTSRAEYRLILRHDNADMRLTEIGRQVGLVDDERWQVFQIHKNQFDNEMKRLESIKLKPIKETNEKVVAMGFKPLTDALTAKEFMRRPDVTYADAVAFIGPAAEDLDAKTIELIETEVKYEGYIAKALDQVEKMKRMEEKRIPADIDWDDIDSIATEARQKFKLISPETIGQASRISGVNPADISILMVYLEGRSRSISKNKSKDSH</sequence>
<feature type="binding site" evidence="12">
    <location>
        <position position="182"/>
    </location>
    <ligand>
        <name>FAD</name>
        <dbReference type="ChEBI" id="CHEBI:57692"/>
    </ligand>
</feature>
<organism evidence="14 15">
    <name type="scientific">Streptococcus suis</name>
    <dbReference type="NCBI Taxonomy" id="1307"/>
    <lineage>
        <taxon>Bacteria</taxon>
        <taxon>Bacillati</taxon>
        <taxon>Bacillota</taxon>
        <taxon>Bacilli</taxon>
        <taxon>Lactobacillales</taxon>
        <taxon>Streptococcaceae</taxon>
        <taxon>Streptococcus</taxon>
    </lineage>
</organism>
<evidence type="ECO:0000256" key="3">
    <source>
        <dbReference type="ARBA" id="ARBA00007653"/>
    </source>
</evidence>
<dbReference type="PROSITE" id="PS01280">
    <property type="entry name" value="GIDA_1"/>
    <property type="match status" value="1"/>
</dbReference>
<dbReference type="PANTHER" id="PTHR11806">
    <property type="entry name" value="GLUCOSE INHIBITED DIVISION PROTEIN A"/>
    <property type="match status" value="1"/>
</dbReference>
<dbReference type="PROSITE" id="PS01281">
    <property type="entry name" value="GIDA_2"/>
    <property type="match status" value="1"/>
</dbReference>
<dbReference type="InterPro" id="IPR049312">
    <property type="entry name" value="GIDA_C_N"/>
</dbReference>
<dbReference type="InterPro" id="IPR040131">
    <property type="entry name" value="MnmG_N"/>
</dbReference>
<dbReference type="Gene3D" id="1.10.150.570">
    <property type="entry name" value="GidA associated domain, C-terminal subdomain"/>
    <property type="match status" value="1"/>
</dbReference>
<evidence type="ECO:0000256" key="4">
    <source>
        <dbReference type="ARBA" id="ARBA00020461"/>
    </source>
</evidence>
<evidence type="ECO:0000256" key="8">
    <source>
        <dbReference type="ARBA" id="ARBA00022827"/>
    </source>
</evidence>
<dbReference type="Gene3D" id="1.10.10.1800">
    <property type="entry name" value="tRNA uridine 5-carboxymethylaminomethyl modification enzyme MnmG/GidA"/>
    <property type="match status" value="1"/>
</dbReference>
<keyword evidence="6 12" id="KW-0285">Flavoprotein</keyword>
<gene>
    <name evidence="12 14" type="primary">mnmG</name>
    <name evidence="12" type="synonym">gidA</name>
    <name evidence="14" type="ORF">ERS132525_00747</name>
</gene>
<evidence type="ECO:0000256" key="5">
    <source>
        <dbReference type="ARBA" id="ARBA00022490"/>
    </source>
</evidence>
<dbReference type="GO" id="GO:0002098">
    <property type="term" value="P:tRNA wobble uridine modification"/>
    <property type="evidence" value="ECO:0007669"/>
    <property type="project" value="InterPro"/>
</dbReference>
<dbReference type="Gene3D" id="3.50.50.60">
    <property type="entry name" value="FAD/NAD(P)-binding domain"/>
    <property type="match status" value="2"/>
</dbReference>
<dbReference type="InterPro" id="IPR047001">
    <property type="entry name" value="MnmG_C_subdom"/>
</dbReference>
<dbReference type="InterPro" id="IPR044920">
    <property type="entry name" value="MnmG_C_subdom_sf"/>
</dbReference>
<dbReference type="NCBIfam" id="TIGR00136">
    <property type="entry name" value="mnmG_gidA"/>
    <property type="match status" value="1"/>
</dbReference>
<dbReference type="SUPFAM" id="SSF51905">
    <property type="entry name" value="FAD/NAD(P)-binding domain"/>
    <property type="match status" value="1"/>
</dbReference>
<dbReference type="InterPro" id="IPR020595">
    <property type="entry name" value="MnmG-rel_CS"/>
</dbReference>
<keyword evidence="8 12" id="KW-0274">FAD</keyword>
<dbReference type="HAMAP" id="MF_00129">
    <property type="entry name" value="MnmG_GidA"/>
    <property type="match status" value="1"/>
</dbReference>
<comment type="function">
    <text evidence="2 12">NAD-binding protein involved in the addition of a carboxymethylaminomethyl (cmnm) group at the wobble position (U34) of certain tRNAs, forming tRNA-cmnm(5)s(2)U34.</text>
</comment>
<evidence type="ECO:0000256" key="10">
    <source>
        <dbReference type="ARBA" id="ARBA00025948"/>
    </source>
</evidence>
<feature type="binding site" evidence="12">
    <location>
        <position position="373"/>
    </location>
    <ligand>
        <name>FAD</name>
        <dbReference type="ChEBI" id="CHEBI:57692"/>
    </ligand>
</feature>
<keyword evidence="7 12" id="KW-0819">tRNA processing</keyword>
<reference evidence="14 15" key="1">
    <citation type="submission" date="2016-02" db="EMBL/GenBank/DDBJ databases">
        <authorList>
            <consortium name="Pathogen Informatics"/>
        </authorList>
    </citation>
    <scope>NUCLEOTIDE SEQUENCE [LARGE SCALE GENOMIC DNA]</scope>
    <source>
        <strain evidence="14 15">SS985</strain>
    </source>
</reference>
<dbReference type="GO" id="GO:0005829">
    <property type="term" value="C:cytosol"/>
    <property type="evidence" value="ECO:0007669"/>
    <property type="project" value="TreeGrafter"/>
</dbReference>
<evidence type="ECO:0000256" key="9">
    <source>
        <dbReference type="ARBA" id="ARBA00023027"/>
    </source>
</evidence>
<dbReference type="EMBL" id="FILR01000005">
    <property type="protein sequence ID" value="CYX39951.1"/>
    <property type="molecule type" value="Genomic_DNA"/>
</dbReference>